<feature type="region of interest" description="Disordered" evidence="1">
    <location>
        <begin position="208"/>
        <end position="230"/>
    </location>
</feature>
<feature type="compositionally biased region" description="Acidic residues" evidence="1">
    <location>
        <begin position="67"/>
        <end position="77"/>
    </location>
</feature>
<evidence type="ECO:0000313" key="2">
    <source>
        <dbReference type="EMBL" id="ELU45219.1"/>
    </source>
</evidence>
<evidence type="ECO:0000313" key="3">
    <source>
        <dbReference type="Proteomes" id="UP000011668"/>
    </source>
</evidence>
<organism evidence="2 3">
    <name type="scientific">Thanatephorus cucumeris (strain AG1-IA)</name>
    <name type="common">Rice sheath blight fungus</name>
    <name type="synonym">Rhizoctonia solani</name>
    <dbReference type="NCBI Taxonomy" id="983506"/>
    <lineage>
        <taxon>Eukaryota</taxon>
        <taxon>Fungi</taxon>
        <taxon>Dikarya</taxon>
        <taxon>Basidiomycota</taxon>
        <taxon>Agaricomycotina</taxon>
        <taxon>Agaricomycetes</taxon>
        <taxon>Cantharellales</taxon>
        <taxon>Ceratobasidiaceae</taxon>
        <taxon>Rhizoctonia</taxon>
        <taxon>Rhizoctonia solani AG-1</taxon>
    </lineage>
</organism>
<proteinExistence type="predicted"/>
<evidence type="ECO:0000256" key="1">
    <source>
        <dbReference type="SAM" id="MobiDB-lite"/>
    </source>
</evidence>
<reference evidence="2 3" key="1">
    <citation type="journal article" date="2013" name="Nat. Commun.">
        <title>The evolution and pathogenic mechanisms of the rice sheath blight pathogen.</title>
        <authorList>
            <person name="Zheng A."/>
            <person name="Lin R."/>
            <person name="Xu L."/>
            <person name="Qin P."/>
            <person name="Tang C."/>
            <person name="Ai P."/>
            <person name="Zhang D."/>
            <person name="Liu Y."/>
            <person name="Sun Z."/>
            <person name="Feng H."/>
            <person name="Wang Y."/>
            <person name="Chen Y."/>
            <person name="Liang X."/>
            <person name="Fu R."/>
            <person name="Li Q."/>
            <person name="Zhang J."/>
            <person name="Yu X."/>
            <person name="Xie Z."/>
            <person name="Ding L."/>
            <person name="Guan P."/>
            <person name="Tang J."/>
            <person name="Liang Y."/>
            <person name="Wang S."/>
            <person name="Deng Q."/>
            <person name="Li S."/>
            <person name="Zhu J."/>
            <person name="Wang L."/>
            <person name="Liu H."/>
            <person name="Li P."/>
        </authorList>
    </citation>
    <scope>NUCLEOTIDE SEQUENCE [LARGE SCALE GENOMIC DNA]</scope>
    <source>
        <strain evidence="3">AG-1 IA</strain>
    </source>
</reference>
<dbReference type="HOGENOM" id="CLU_1205478_0_0_1"/>
<sequence length="230" mass="25227">MGLDALSPSSRAHTSRIVFEEERWEGVVWADGERERMLERKDSESGSEHDSGVGLEDQHPRVVEYTSEQDVDEEEDQFPGTEDAGSLVKLHGSVIIPSDASPSFRYKNMAVEYLVQVIISHRDYNHISPSGPGIVGEAPVWVVGTLPDRDSDASGNRGKKRLIGRSIVPLPKDVKRMAGSNMLGGQIFTEEGAVQIFKEGRMTKGVDEDECGTYDDARGPGLTARVDQKG</sequence>
<dbReference type="OrthoDB" id="3024231at2759"/>
<dbReference type="AlphaFoldDB" id="L8X981"/>
<name>L8X981_THACA</name>
<protein>
    <submittedName>
        <fullName evidence="2">Uncharacterized protein</fullName>
    </submittedName>
</protein>
<comment type="caution">
    <text evidence="2">The sequence shown here is derived from an EMBL/GenBank/DDBJ whole genome shotgun (WGS) entry which is preliminary data.</text>
</comment>
<accession>L8X981</accession>
<dbReference type="EMBL" id="AFRT01000131">
    <property type="protein sequence ID" value="ELU45219.1"/>
    <property type="molecule type" value="Genomic_DNA"/>
</dbReference>
<feature type="compositionally biased region" description="Basic and acidic residues" evidence="1">
    <location>
        <begin position="35"/>
        <end position="62"/>
    </location>
</feature>
<feature type="region of interest" description="Disordered" evidence="1">
    <location>
        <begin position="35"/>
        <end position="81"/>
    </location>
</feature>
<gene>
    <name evidence="2" type="ORF">AG1IA_00753</name>
</gene>
<keyword evidence="3" id="KW-1185">Reference proteome</keyword>
<dbReference type="Proteomes" id="UP000011668">
    <property type="component" value="Unassembled WGS sequence"/>
</dbReference>